<comment type="subcellular location">
    <subcellularLocation>
        <location evidence="1">Cytoplasm</location>
        <location evidence="1">Cytoskeleton</location>
        <location evidence="1">Cilium axoneme</location>
    </subcellularLocation>
</comment>
<keyword evidence="3" id="KW-0853">WD repeat</keyword>
<dbReference type="Gene3D" id="2.130.10.10">
    <property type="entry name" value="YVTN repeat-like/Quinoprotein amine dehydrogenase"/>
    <property type="match status" value="3"/>
</dbReference>
<dbReference type="EMBL" id="JARPUR010000001">
    <property type="protein sequence ID" value="KAK4886398.1"/>
    <property type="molecule type" value="Genomic_DNA"/>
</dbReference>
<evidence type="ECO:0000256" key="7">
    <source>
        <dbReference type="ARBA" id="ARBA00023273"/>
    </source>
</evidence>
<accession>A0AAN7QNM8</accession>
<keyword evidence="5 8" id="KW-0175">Coiled coil</keyword>
<keyword evidence="2" id="KW-0963">Cytoplasm</keyword>
<dbReference type="PANTHER" id="PTHR14885:SF3">
    <property type="entry name" value="CILIA- AND FLAGELLA-ASSOCIATED PROTEIN 44"/>
    <property type="match status" value="1"/>
</dbReference>
<protein>
    <submittedName>
        <fullName evidence="9">Uncharacterized protein</fullName>
    </submittedName>
</protein>
<name>A0AAN7QNM8_9COLE</name>
<dbReference type="Proteomes" id="UP001353858">
    <property type="component" value="Unassembled WGS sequence"/>
</dbReference>
<evidence type="ECO:0000313" key="9">
    <source>
        <dbReference type="EMBL" id="KAK4886398.1"/>
    </source>
</evidence>
<dbReference type="InterPro" id="IPR036322">
    <property type="entry name" value="WD40_repeat_dom_sf"/>
</dbReference>
<evidence type="ECO:0000256" key="8">
    <source>
        <dbReference type="SAM" id="Coils"/>
    </source>
</evidence>
<keyword evidence="7" id="KW-0966">Cell projection</keyword>
<dbReference type="GO" id="GO:0003341">
    <property type="term" value="P:cilium movement"/>
    <property type="evidence" value="ECO:0007669"/>
    <property type="project" value="UniProtKB-ARBA"/>
</dbReference>
<feature type="coiled-coil region" evidence="8">
    <location>
        <begin position="1430"/>
        <end position="1457"/>
    </location>
</feature>
<feature type="coiled-coil region" evidence="8">
    <location>
        <begin position="1181"/>
        <end position="1236"/>
    </location>
</feature>
<dbReference type="Pfam" id="PF00400">
    <property type="entry name" value="WD40"/>
    <property type="match status" value="2"/>
</dbReference>
<keyword evidence="10" id="KW-1185">Reference proteome</keyword>
<gene>
    <name evidence="9" type="ORF">RN001_002669</name>
</gene>
<keyword evidence="6" id="KW-0206">Cytoskeleton</keyword>
<organism evidence="9 10">
    <name type="scientific">Aquatica leii</name>
    <dbReference type="NCBI Taxonomy" id="1421715"/>
    <lineage>
        <taxon>Eukaryota</taxon>
        <taxon>Metazoa</taxon>
        <taxon>Ecdysozoa</taxon>
        <taxon>Arthropoda</taxon>
        <taxon>Hexapoda</taxon>
        <taxon>Insecta</taxon>
        <taxon>Pterygota</taxon>
        <taxon>Neoptera</taxon>
        <taxon>Endopterygota</taxon>
        <taxon>Coleoptera</taxon>
        <taxon>Polyphaga</taxon>
        <taxon>Elateriformia</taxon>
        <taxon>Elateroidea</taxon>
        <taxon>Lampyridae</taxon>
        <taxon>Luciolinae</taxon>
        <taxon>Aquatica</taxon>
    </lineage>
</organism>
<dbReference type="PANTHER" id="PTHR14885">
    <property type="entry name" value="CILIA- AND FLAGELLA-ASSOCIATED PROTEIN 43-RELATED"/>
    <property type="match status" value="1"/>
</dbReference>
<dbReference type="InterPro" id="IPR001680">
    <property type="entry name" value="WD40_rpt"/>
</dbReference>
<comment type="caution">
    <text evidence="9">The sequence shown here is derived from an EMBL/GenBank/DDBJ whole genome shotgun (WGS) entry which is preliminary data.</text>
</comment>
<dbReference type="SUPFAM" id="SSF50978">
    <property type="entry name" value="WD40 repeat-like"/>
    <property type="match status" value="1"/>
</dbReference>
<sequence>MYKKISKLQDERSAVYTNLLLNLMDCINESSCSYQESPNGQMLVSHSGEPDYTLTIFDWSTSTILFTSLSNAYVYKIIFSVFNHNYFTSFGPNYIKFWKISKTFTGLKLEEQEGKFNQTNMCNILCAYIMPNDMVLSGCEWGNILVWKNGYIHVEIERKLNKKCHNAPITQLFFKNNELWSISMDGQIKLWYYPKIDIKKLLDNDLLVSVEPIYKFNMPRIMFLGIYQQDDSNNFFVQDGNGGLWDIDLNTKTNPKPPEQLYKCHGGAVADIAVYPWSNYLFSLGVDGRLQIYNYEKHEFLYSFQHPAKGSCLLYLPISVQSSGDLLIIGFDDGNLRVVVVDVETTIACTTIQIIKPHSLPIRKIALNKSTKVLVSASEDCTIFVHYLQCSEFEYATVVPIGYVRLPEVANCLLWNSCYNNTLLVGAENGYYATIDIPTETQSYTEHTFLLHEQPLQHFLVHDQTNKKLTNKILWIMIVNDNTWFSMDKCDRGLIYKFNEKRKRDSCYRCDVIYNANGILINNCILSHNKVILAMGDGSIVIANQVEFSDCYRILLHDNYNSFIPKMCFSKDKKYLFSCGYDGNIFSHRVNSRTIRSVSYVKKNLRFAEKVDDYNSYTNFTLEECKIRKKADEQSKLAVVRKQSLTTQLKELKAQFQFLMNRNDALPESQRLSRQELEIHPLITKYFNEEIKRQLELVKAQLSHKVEKSRIIMEKSKKHFTDPLDFFPFTVRAIQDKVAVTIINQKKLTKKFYDTLCKVEKTIQETDLLEQWRDDIKFSKHAPIIVNTTMPKKSYKKHDALLSLSMQELKYGRKINQLLNRYKARKLKLQKRKKEWDDFKSIKPVNVNSTEDENALTAAKESIGDYVLKSSSHYKVSTSCQMTVSKKYHQLLLSRLKKFNIIHEYNQKVCQIRTRRTQAIQKLKIFTNKLQNIHEELPEKYRKFPPNMSLVEDDFPETNLEVVVIPLNQTNTTIKKEIIPNKDLLEKEVLLENVNPDDDSEWEMEARNHRKNRKIFEQDVILNKIKNDIITFDKDMATLAKEGNEVMRDVDLLDLHIITLNHELIILKDYEPSEKNVSKEIHSKITLLYQIHNLIENNRFEIKNILKKIQNLHQDETSLRKLFRATVQSSTQYQYLKKIFKGKENDIFSSSESSKEGDNVQTLNECDQGLYETTLEFHKQRLSIYENIKKLKNNINQLNTEIKNRYEKAKKIEYKIKELRIVFDKLQIKKQNQLNNVMCTVVLKLHQLQHLDARNTPSNVADTLIFSQTILCNLYKKVGQLHNETELEKTKHKTYFAHICRMKTDYHLMKEQIKKLQNQIEDSCKKKMGTVEKVDVIEEARLKQKLFEFKLSQTNVKSSFERHLRKWNENLKAKKIEIKETIKKNTTKVNVLTTLNKEKAELIKILGKQNAEQQHLERVVVVAETCRKSIEKLSEIVKNQNQNIEVLQNEIKRLNYKTVPSSSSKLPDEMLSIRLDTDSARRSLFRFNVWDYKEKQEFVHKKEELPIVSPLNVTEVQIPLV</sequence>
<dbReference type="GO" id="GO:0005930">
    <property type="term" value="C:axoneme"/>
    <property type="evidence" value="ECO:0007669"/>
    <property type="project" value="UniProtKB-SubCell"/>
</dbReference>
<dbReference type="SMART" id="SM00320">
    <property type="entry name" value="WD40"/>
    <property type="match status" value="5"/>
</dbReference>
<dbReference type="SUPFAM" id="SSF50960">
    <property type="entry name" value="TolB, C-terminal domain"/>
    <property type="match status" value="1"/>
</dbReference>
<evidence type="ECO:0000256" key="4">
    <source>
        <dbReference type="ARBA" id="ARBA00022737"/>
    </source>
</evidence>
<keyword evidence="4" id="KW-0677">Repeat</keyword>
<reference evidence="10" key="1">
    <citation type="submission" date="2023-01" db="EMBL/GenBank/DDBJ databases">
        <title>Key to firefly adult light organ development and bioluminescence: homeobox transcription factors regulate luciferase expression and transportation to peroxisome.</title>
        <authorList>
            <person name="Fu X."/>
        </authorList>
    </citation>
    <scope>NUCLEOTIDE SEQUENCE [LARGE SCALE GENOMIC DNA]</scope>
</reference>
<evidence type="ECO:0000313" key="10">
    <source>
        <dbReference type="Proteomes" id="UP001353858"/>
    </source>
</evidence>
<evidence type="ECO:0000256" key="6">
    <source>
        <dbReference type="ARBA" id="ARBA00023212"/>
    </source>
</evidence>
<evidence type="ECO:0000256" key="3">
    <source>
        <dbReference type="ARBA" id="ARBA00022574"/>
    </source>
</evidence>
<evidence type="ECO:0000256" key="5">
    <source>
        <dbReference type="ARBA" id="ARBA00023054"/>
    </source>
</evidence>
<proteinExistence type="predicted"/>
<evidence type="ECO:0000256" key="1">
    <source>
        <dbReference type="ARBA" id="ARBA00004430"/>
    </source>
</evidence>
<evidence type="ECO:0000256" key="2">
    <source>
        <dbReference type="ARBA" id="ARBA00022490"/>
    </source>
</evidence>
<dbReference type="InterPro" id="IPR015943">
    <property type="entry name" value="WD40/YVTN_repeat-like_dom_sf"/>
</dbReference>